<dbReference type="EMBL" id="JAAHBV010000439">
    <property type="protein sequence ID" value="NER61474.1"/>
    <property type="molecule type" value="Genomic_DNA"/>
</dbReference>
<dbReference type="Proteomes" id="UP000480410">
    <property type="component" value="Unassembled WGS sequence"/>
</dbReference>
<dbReference type="AlphaFoldDB" id="A0A6M0CZZ0"/>
<dbReference type="InterPro" id="IPR043137">
    <property type="entry name" value="GGT_ssub_C"/>
</dbReference>
<evidence type="ECO:0008006" key="3">
    <source>
        <dbReference type="Google" id="ProtNLM"/>
    </source>
</evidence>
<dbReference type="SUPFAM" id="SSF56235">
    <property type="entry name" value="N-terminal nucleophile aminohydrolases (Ntn hydrolases)"/>
    <property type="match status" value="1"/>
</dbReference>
<reference evidence="1 2" key="1">
    <citation type="submission" date="2020-02" db="EMBL/GenBank/DDBJ databases">
        <title>Broccoli isolated Pseudomonas sp.</title>
        <authorList>
            <person name="Fujikawa T."/>
            <person name="Sawada H."/>
        </authorList>
    </citation>
    <scope>NUCLEOTIDE SEQUENCE [LARGE SCALE GENOMIC DNA]</scope>
    <source>
        <strain evidence="1 2">MAFF212428</strain>
    </source>
</reference>
<dbReference type="PANTHER" id="PTHR43199">
    <property type="entry name" value="GLUTATHIONE HYDROLASE"/>
    <property type="match status" value="1"/>
</dbReference>
<protein>
    <recommendedName>
        <fullName evidence="3">Gamma-glutamyltransferase</fullName>
    </recommendedName>
</protein>
<dbReference type="PANTHER" id="PTHR43199:SF6">
    <property type="entry name" value="GLUTATHIONE HYDROLASE PROENZYME"/>
    <property type="match status" value="1"/>
</dbReference>
<dbReference type="PRINTS" id="PR01210">
    <property type="entry name" value="GGTRANSPTASE"/>
</dbReference>
<dbReference type="InterPro" id="IPR051792">
    <property type="entry name" value="GGT_bact"/>
</dbReference>
<dbReference type="InterPro" id="IPR029055">
    <property type="entry name" value="Ntn_hydrolases_N"/>
</dbReference>
<organism evidence="1 2">
    <name type="scientific">Pseudomonas brassicae</name>
    <dbReference type="NCBI Taxonomy" id="2708063"/>
    <lineage>
        <taxon>Bacteria</taxon>
        <taxon>Pseudomonadati</taxon>
        <taxon>Pseudomonadota</taxon>
        <taxon>Gammaproteobacteria</taxon>
        <taxon>Pseudomonadales</taxon>
        <taxon>Pseudomonadaceae</taxon>
        <taxon>Pseudomonas</taxon>
    </lineage>
</organism>
<comment type="caution">
    <text evidence="1">The sequence shown here is derived from an EMBL/GenBank/DDBJ whole genome shotgun (WGS) entry which is preliminary data.</text>
</comment>
<evidence type="ECO:0000313" key="2">
    <source>
        <dbReference type="Proteomes" id="UP000480410"/>
    </source>
</evidence>
<name>A0A6M0CZZ0_9PSED</name>
<dbReference type="Pfam" id="PF01019">
    <property type="entry name" value="G_glu_transpept"/>
    <property type="match status" value="1"/>
</dbReference>
<evidence type="ECO:0000313" key="1">
    <source>
        <dbReference type="EMBL" id="NER61474.1"/>
    </source>
</evidence>
<gene>
    <name evidence="1" type="ORF">G3435_18940</name>
</gene>
<accession>A0A6M0CZZ0</accession>
<sequence length="187" mass="19475">MIDADGNAVAATLSVNLPFGAAFTAPGTGVVLNNEMDDFAADPAGSNSYGLAGSQANAVAAGKRPLSSMSPSFIESPSQFAAFGTPGGSRIPSMVLLSVLEYLGGQPVARWPAVARYHHQYLPDVIEHEPGAFSAAEQQALQARGYQLKDVGRQYGNQQVLLWDKASQTLEAASDPRGVGAAEVIAR</sequence>
<proteinExistence type="predicted"/>
<dbReference type="Gene3D" id="3.60.20.40">
    <property type="match status" value="1"/>
</dbReference>